<comment type="caution">
    <text evidence="1">The sequence shown here is derived from an EMBL/GenBank/DDBJ whole genome shotgun (WGS) entry which is preliminary data.</text>
</comment>
<name>A0A2G9HBP9_9LAMI</name>
<dbReference type="Proteomes" id="UP000231279">
    <property type="component" value="Unassembled WGS sequence"/>
</dbReference>
<gene>
    <name evidence="1" type="ORF">CDL12_12438</name>
</gene>
<dbReference type="AlphaFoldDB" id="A0A2G9HBP9"/>
<organism evidence="1 2">
    <name type="scientific">Handroanthus impetiginosus</name>
    <dbReference type="NCBI Taxonomy" id="429701"/>
    <lineage>
        <taxon>Eukaryota</taxon>
        <taxon>Viridiplantae</taxon>
        <taxon>Streptophyta</taxon>
        <taxon>Embryophyta</taxon>
        <taxon>Tracheophyta</taxon>
        <taxon>Spermatophyta</taxon>
        <taxon>Magnoliopsida</taxon>
        <taxon>eudicotyledons</taxon>
        <taxon>Gunneridae</taxon>
        <taxon>Pentapetalae</taxon>
        <taxon>asterids</taxon>
        <taxon>lamiids</taxon>
        <taxon>Lamiales</taxon>
        <taxon>Bignoniaceae</taxon>
        <taxon>Crescentiina</taxon>
        <taxon>Tabebuia alliance</taxon>
        <taxon>Handroanthus</taxon>
    </lineage>
</organism>
<protein>
    <submittedName>
        <fullName evidence="1">Uncharacterized protein</fullName>
    </submittedName>
</protein>
<keyword evidence="2" id="KW-1185">Reference proteome</keyword>
<evidence type="ECO:0000313" key="1">
    <source>
        <dbReference type="EMBL" id="PIN14928.1"/>
    </source>
</evidence>
<accession>A0A2G9HBP9</accession>
<sequence>MQKIRGFIILSSGWCVFVQKMRQISTWSEFLGAEAYKVLTLYKLSEFYASVCSWKFCPNFGEVIVCGESECSVSSFLSISFFQVFLEKKKRKTEKLLYYVY</sequence>
<reference evidence="2" key="1">
    <citation type="journal article" date="2018" name="Gigascience">
        <title>Genome assembly of the Pink Ipe (Handroanthus impetiginosus, Bignoniaceae), a highly valued, ecologically keystone Neotropical timber forest tree.</title>
        <authorList>
            <person name="Silva-Junior O.B."/>
            <person name="Grattapaglia D."/>
            <person name="Novaes E."/>
            <person name="Collevatti R.G."/>
        </authorList>
    </citation>
    <scope>NUCLEOTIDE SEQUENCE [LARGE SCALE GENOMIC DNA]</scope>
    <source>
        <strain evidence="2">cv. UFG-1</strain>
    </source>
</reference>
<dbReference type="EMBL" id="NKXS01002184">
    <property type="protein sequence ID" value="PIN14928.1"/>
    <property type="molecule type" value="Genomic_DNA"/>
</dbReference>
<proteinExistence type="predicted"/>
<evidence type="ECO:0000313" key="2">
    <source>
        <dbReference type="Proteomes" id="UP000231279"/>
    </source>
</evidence>